<evidence type="ECO:0000256" key="2">
    <source>
        <dbReference type="ARBA" id="ARBA00009508"/>
    </source>
</evidence>
<evidence type="ECO:0000256" key="9">
    <source>
        <dbReference type="ARBA" id="ARBA00023128"/>
    </source>
</evidence>
<dbReference type="InterPro" id="IPR045292">
    <property type="entry name" value="Complex1_LYR_NDUFB9_LYRM3"/>
</dbReference>
<dbReference type="CDD" id="cd20263">
    <property type="entry name" value="Complex1_LYR_NDUFB9_LYRM3"/>
    <property type="match status" value="1"/>
</dbReference>
<evidence type="ECO:0000313" key="15">
    <source>
        <dbReference type="Proteomes" id="UP000039324"/>
    </source>
</evidence>
<gene>
    <name evidence="13" type="ORF">PBRA_008226</name>
    <name evidence="14" type="ORF">PLBR_LOCUS8434</name>
</gene>
<dbReference type="OrthoDB" id="13598at2759"/>
<geneLocation type="mitochondrion" evidence="14"/>
<dbReference type="GO" id="GO:0006120">
    <property type="term" value="P:mitochondrial electron transport, NADH to ubiquinone"/>
    <property type="evidence" value="ECO:0007669"/>
    <property type="project" value="InterPro"/>
</dbReference>
<comment type="similarity">
    <text evidence="2">Belongs to the complex I LYR family.</text>
</comment>
<keyword evidence="6" id="KW-0999">Mitochondrion inner membrane</keyword>
<dbReference type="InterPro" id="IPR033034">
    <property type="entry name" value="NDUFB9"/>
</dbReference>
<evidence type="ECO:0000256" key="11">
    <source>
        <dbReference type="ARBA" id="ARBA00030192"/>
    </source>
</evidence>
<evidence type="ECO:0000313" key="16">
    <source>
        <dbReference type="Proteomes" id="UP000290189"/>
    </source>
</evidence>
<comment type="subcellular location">
    <subcellularLocation>
        <location evidence="1">Mitochondrion inner membrane</location>
        <topology evidence="1">Peripheral membrane protein</topology>
        <orientation evidence="1">Matrix side</orientation>
    </subcellularLocation>
</comment>
<evidence type="ECO:0000256" key="4">
    <source>
        <dbReference type="ARBA" id="ARBA00022448"/>
    </source>
</evidence>
<dbReference type="Proteomes" id="UP000290189">
    <property type="component" value="Unassembled WGS sequence"/>
</dbReference>
<reference evidence="14 16" key="2">
    <citation type="submission" date="2018-03" db="EMBL/GenBank/DDBJ databases">
        <authorList>
            <person name="Fogelqvist J."/>
        </authorList>
    </citation>
    <scope>NUCLEOTIDE SEQUENCE [LARGE SCALE GENOMIC DNA]</scope>
</reference>
<evidence type="ECO:0000256" key="8">
    <source>
        <dbReference type="ARBA" id="ARBA00022990"/>
    </source>
</evidence>
<dbReference type="EMBL" id="CDSF01000104">
    <property type="protein sequence ID" value="CEP00914.1"/>
    <property type="molecule type" value="Genomic_DNA"/>
</dbReference>
<evidence type="ECO:0000256" key="7">
    <source>
        <dbReference type="ARBA" id="ARBA00022982"/>
    </source>
</evidence>
<reference evidence="13 15" key="1">
    <citation type="submission" date="2015-02" db="EMBL/GenBank/DDBJ databases">
        <authorList>
            <person name="Chooi Y.-H."/>
        </authorList>
    </citation>
    <scope>NUCLEOTIDE SEQUENCE [LARGE SCALE GENOMIC DNA]</scope>
    <source>
        <strain evidence="13">E3</strain>
    </source>
</reference>
<evidence type="ECO:0000256" key="6">
    <source>
        <dbReference type="ARBA" id="ARBA00022792"/>
    </source>
</evidence>
<keyword evidence="7" id="KW-0249">Electron transport</keyword>
<dbReference type="GO" id="GO:0005743">
    <property type="term" value="C:mitochondrial inner membrane"/>
    <property type="evidence" value="ECO:0007669"/>
    <property type="project" value="UniProtKB-SubCell"/>
</dbReference>
<name>A0A0G4J0N0_PLABS</name>
<protein>
    <recommendedName>
        <fullName evidence="3">NADH dehydrogenase [ubiquinone] 1 beta subcomplex subunit 9</fullName>
    </recommendedName>
    <alternativeName>
        <fullName evidence="11">Complex I-B22</fullName>
    </alternativeName>
    <alternativeName>
        <fullName evidence="12">NADH-ubiquinone oxidoreductase B22 subunit</fullName>
    </alternativeName>
</protein>
<dbReference type="PANTHER" id="PTHR12868">
    <property type="entry name" value="NADH-UBIQUINONE OXIDOREDUCTASE B22 SUBUNIT"/>
    <property type="match status" value="1"/>
</dbReference>
<keyword evidence="9 14" id="KW-0496">Mitochondrion</keyword>
<evidence type="ECO:0000256" key="10">
    <source>
        <dbReference type="ARBA" id="ARBA00023136"/>
    </source>
</evidence>
<dbReference type="PANTHER" id="PTHR12868:SF0">
    <property type="entry name" value="NADH DEHYDROGENASE [UBIQUINONE] 1 BETA SUBCOMPLEX SUBUNIT 9"/>
    <property type="match status" value="1"/>
</dbReference>
<dbReference type="Proteomes" id="UP000039324">
    <property type="component" value="Unassembled WGS sequence"/>
</dbReference>
<keyword evidence="5" id="KW-0679">Respiratory chain</keyword>
<keyword evidence="4" id="KW-0813">Transport</keyword>
<evidence type="ECO:0000256" key="1">
    <source>
        <dbReference type="ARBA" id="ARBA00004443"/>
    </source>
</evidence>
<evidence type="ECO:0000256" key="3">
    <source>
        <dbReference type="ARBA" id="ARBA00018684"/>
    </source>
</evidence>
<dbReference type="STRING" id="37360.A0A0G4J0N0"/>
<evidence type="ECO:0000313" key="14">
    <source>
        <dbReference type="EMBL" id="SPR01219.1"/>
    </source>
</evidence>
<dbReference type="AlphaFoldDB" id="A0A0G4J0N0"/>
<accession>A0A0G4J0N0</accession>
<evidence type="ECO:0000256" key="5">
    <source>
        <dbReference type="ARBA" id="ARBA00022660"/>
    </source>
</evidence>
<dbReference type="OMA" id="KWERNAP"/>
<keyword evidence="8" id="KW-0007">Acetylation</keyword>
<sequence length="101" mass="12102">MFTPHQKRVMALYRQARRTSLDWIVFRDQWEKYCAQLRGRFEQNRGATMHDAVKIVADGEKELTENLHPDPYKYIYQPGGSKYMRYHPPPPEIIYNRPTDS</sequence>
<evidence type="ECO:0000256" key="12">
    <source>
        <dbReference type="ARBA" id="ARBA00032528"/>
    </source>
</evidence>
<keyword evidence="10" id="KW-0472">Membrane</keyword>
<proteinExistence type="inferred from homology"/>
<evidence type="ECO:0000313" key="13">
    <source>
        <dbReference type="EMBL" id="CEP00914.1"/>
    </source>
</evidence>
<organism evidence="13 15">
    <name type="scientific">Plasmodiophora brassicae</name>
    <name type="common">Clubroot disease agent</name>
    <dbReference type="NCBI Taxonomy" id="37360"/>
    <lineage>
        <taxon>Eukaryota</taxon>
        <taxon>Sar</taxon>
        <taxon>Rhizaria</taxon>
        <taxon>Endomyxa</taxon>
        <taxon>Phytomyxea</taxon>
        <taxon>Plasmodiophorida</taxon>
        <taxon>Plasmodiophoridae</taxon>
        <taxon>Plasmodiophora</taxon>
    </lineage>
</organism>
<dbReference type="EMBL" id="OVEO01000016">
    <property type="protein sequence ID" value="SPR01219.1"/>
    <property type="molecule type" value="Genomic_DNA"/>
</dbReference>
<keyword evidence="15" id="KW-1185">Reference proteome</keyword>